<dbReference type="AlphaFoldDB" id="A0A0D2CTI6"/>
<dbReference type="RefSeq" id="XP_016253456.1">
    <property type="nucleotide sequence ID" value="XM_016386528.1"/>
</dbReference>
<accession>A0A0D2CTI6</accession>
<dbReference type="EMBL" id="KN847040">
    <property type="protein sequence ID" value="KIW33240.1"/>
    <property type="molecule type" value="Genomic_DNA"/>
</dbReference>
<dbReference type="Proteomes" id="UP000054466">
    <property type="component" value="Unassembled WGS sequence"/>
</dbReference>
<evidence type="ECO:0000313" key="4">
    <source>
        <dbReference type="Proteomes" id="UP000054466"/>
    </source>
</evidence>
<dbReference type="PANTHER" id="PTHR35391">
    <property type="entry name" value="C2H2-TYPE DOMAIN-CONTAINING PROTEIN-RELATED"/>
    <property type="match status" value="1"/>
</dbReference>
<dbReference type="InterPro" id="IPR058925">
    <property type="entry name" value="zf-C2H2_AcuF"/>
</dbReference>
<feature type="region of interest" description="Disordered" evidence="1">
    <location>
        <begin position="629"/>
        <end position="694"/>
    </location>
</feature>
<dbReference type="Pfam" id="PF26082">
    <property type="entry name" value="zf-C2H2_AcuF"/>
    <property type="match status" value="1"/>
</dbReference>
<dbReference type="VEuPathDB" id="FungiDB:PV07_00106"/>
<gene>
    <name evidence="3" type="ORF">PV07_00106</name>
</gene>
<name>A0A0D2CTI6_9EURO</name>
<sequence length="927" mass="104435">MATRISSVLIDCLKLFKGLISHPELKSYAGEVPPSLWADELGRLRVWAANIGAHQTGQTSLDYRLRDASHITEQTIKLLERLRRTLQDADEYLAGTDAEDTEDLSVDGDEGTELQQIHQGLVNTIDCLFQLSMIIRRPAQHDRLLGINKLDATIFETFDQQHVAHKYPHAGGLLINRLGVAISRRRAALKYRERHHAKLGKGIDRAALDERSEHHDAASTLLSGTFATDFVEPHIEFEETSSTSGASQTSYASSLWESEDRITFPRPPKESANGKPFECPYCFFILKISNRKSWIEHVFKDLMPYVCVFEDCSTPSRLYESRREWFQHLKSRHLPVCAPSDERDCPLKCGATLPPMSLESHLGRHMVELALFALPRAEEGSEEDSAPPEISLVDDLDKVSHTSSDEEQVTPPWRSGEHFKDDRRQGFSKGKDLEDRLLDISQDENSEEEIAESEFGETGYGTENLDNVLSVQGRKGDSAFEYSEDEPQQISFSMDSGGSDLDQDPYREHTSKLSETSQGKWSRETRTGSYLPFDTFDPDAMDSLGEPIKSGQENKVMSKPQSSFASVAPVPQNPVKDQVDESTSPDTSAKASGQSLLSTLSSRARGAMGGIASWAEVVFDKATKRNFIQESMKPMETNPTDATFEEQRSAKPASPRPELEFPVSSSSRTLPEQQLSGNTIYPPDSSLSNSNFQASSEARNSSIIIDEEESGTISFPRVTSRAAAEDKIHSIHDGRKSATVVYYPSRESYTAHPKGIRRQEARIVDFAAEPMYCRDPRDDELGVMEHFAKHAAKCEYCHDPYEAYRQDRPLCSKGLSYAKDVAVYLYAKNGKAFSRIDRANGERVQVQIPADCGVVGLLIKAFDRGMKLDRTRVPVNERRRERIYDGPPEKEDLQRRRERRELSDDYDVVEIIPHSSRHRRLETDYRF</sequence>
<feature type="compositionally biased region" description="Polar residues" evidence="1">
    <location>
        <begin position="663"/>
        <end position="679"/>
    </location>
</feature>
<evidence type="ECO:0000256" key="1">
    <source>
        <dbReference type="SAM" id="MobiDB-lite"/>
    </source>
</evidence>
<reference evidence="3 4" key="1">
    <citation type="submission" date="2015-01" db="EMBL/GenBank/DDBJ databases">
        <title>The Genome Sequence of Cladophialophora immunda CBS83496.</title>
        <authorList>
            <consortium name="The Broad Institute Genomics Platform"/>
            <person name="Cuomo C."/>
            <person name="de Hoog S."/>
            <person name="Gorbushina A."/>
            <person name="Stielow B."/>
            <person name="Teixiera M."/>
            <person name="Abouelleil A."/>
            <person name="Chapman S.B."/>
            <person name="Priest M."/>
            <person name="Young S.K."/>
            <person name="Wortman J."/>
            <person name="Nusbaum C."/>
            <person name="Birren B."/>
        </authorList>
    </citation>
    <scope>NUCLEOTIDE SEQUENCE [LARGE SCALE GENOMIC DNA]</scope>
    <source>
        <strain evidence="3 4">CBS 83496</strain>
    </source>
</reference>
<feature type="region of interest" description="Disordered" evidence="1">
    <location>
        <begin position="400"/>
        <end position="463"/>
    </location>
</feature>
<feature type="compositionally biased region" description="Low complexity" evidence="1">
    <location>
        <begin position="685"/>
        <end position="694"/>
    </location>
</feature>
<evidence type="ECO:0000313" key="3">
    <source>
        <dbReference type="EMBL" id="KIW33240.1"/>
    </source>
</evidence>
<evidence type="ECO:0000259" key="2">
    <source>
        <dbReference type="Pfam" id="PF26082"/>
    </source>
</evidence>
<feature type="region of interest" description="Disordered" evidence="1">
    <location>
        <begin position="480"/>
        <end position="595"/>
    </location>
</feature>
<organism evidence="3 4">
    <name type="scientific">Cladophialophora immunda</name>
    <dbReference type="NCBI Taxonomy" id="569365"/>
    <lineage>
        <taxon>Eukaryota</taxon>
        <taxon>Fungi</taxon>
        <taxon>Dikarya</taxon>
        <taxon>Ascomycota</taxon>
        <taxon>Pezizomycotina</taxon>
        <taxon>Eurotiomycetes</taxon>
        <taxon>Chaetothyriomycetidae</taxon>
        <taxon>Chaetothyriales</taxon>
        <taxon>Herpotrichiellaceae</taxon>
        <taxon>Cladophialophora</taxon>
    </lineage>
</organism>
<feature type="domain" description="Oxidoreductase acuF-like C2H2 type zinc-finger" evidence="2">
    <location>
        <begin position="274"/>
        <end position="302"/>
    </location>
</feature>
<feature type="region of interest" description="Disordered" evidence="1">
    <location>
        <begin position="879"/>
        <end position="898"/>
    </location>
</feature>
<protein>
    <recommendedName>
        <fullName evidence="2">Oxidoreductase acuF-like C2H2 type zinc-finger domain-containing protein</fullName>
    </recommendedName>
</protein>
<feature type="compositionally biased region" description="Acidic residues" evidence="1">
    <location>
        <begin position="441"/>
        <end position="455"/>
    </location>
</feature>
<proteinExistence type="predicted"/>
<feature type="compositionally biased region" description="Polar residues" evidence="1">
    <location>
        <begin position="551"/>
        <end position="565"/>
    </location>
</feature>
<dbReference type="OrthoDB" id="6133115at2759"/>
<dbReference type="HOGENOM" id="CLU_315208_0_0_1"/>
<keyword evidence="4" id="KW-1185">Reference proteome</keyword>
<dbReference type="PANTHER" id="PTHR35391:SF7">
    <property type="entry name" value="C2H2-TYPE DOMAIN-CONTAINING PROTEIN"/>
    <property type="match status" value="1"/>
</dbReference>
<feature type="compositionally biased region" description="Polar residues" evidence="1">
    <location>
        <begin position="581"/>
        <end position="595"/>
    </location>
</feature>
<dbReference type="STRING" id="569365.A0A0D2CTI6"/>
<feature type="compositionally biased region" description="Basic and acidic residues" evidence="1">
    <location>
        <begin position="415"/>
        <end position="438"/>
    </location>
</feature>
<dbReference type="GeneID" id="27339300"/>